<protein>
    <submittedName>
        <fullName evidence="2">Uncharacterized protein</fullName>
    </submittedName>
</protein>
<accession>X0VEA9</accession>
<feature type="transmembrane region" description="Helical" evidence="1">
    <location>
        <begin position="9"/>
        <end position="30"/>
    </location>
</feature>
<keyword evidence="1" id="KW-1133">Transmembrane helix</keyword>
<proteinExistence type="predicted"/>
<keyword evidence="1" id="KW-0812">Transmembrane</keyword>
<dbReference type="AlphaFoldDB" id="X0VEA9"/>
<gene>
    <name evidence="2" type="ORF">S01H1_42790</name>
</gene>
<evidence type="ECO:0000313" key="2">
    <source>
        <dbReference type="EMBL" id="GAG09577.1"/>
    </source>
</evidence>
<reference evidence="2" key="1">
    <citation type="journal article" date="2014" name="Front. Microbiol.">
        <title>High frequency of phylogenetically diverse reductive dehalogenase-homologous genes in deep subseafloor sedimentary metagenomes.</title>
        <authorList>
            <person name="Kawai M."/>
            <person name="Futagami T."/>
            <person name="Toyoda A."/>
            <person name="Takaki Y."/>
            <person name="Nishi S."/>
            <person name="Hori S."/>
            <person name="Arai W."/>
            <person name="Tsubouchi T."/>
            <person name="Morono Y."/>
            <person name="Uchiyama I."/>
            <person name="Ito T."/>
            <person name="Fujiyama A."/>
            <person name="Inagaki F."/>
            <person name="Takami H."/>
        </authorList>
    </citation>
    <scope>NUCLEOTIDE SEQUENCE</scope>
    <source>
        <strain evidence="2">Expedition CK06-06</strain>
    </source>
</reference>
<dbReference type="EMBL" id="BARS01027230">
    <property type="protein sequence ID" value="GAG09577.1"/>
    <property type="molecule type" value="Genomic_DNA"/>
</dbReference>
<comment type="caution">
    <text evidence="2">The sequence shown here is derived from an EMBL/GenBank/DDBJ whole genome shotgun (WGS) entry which is preliminary data.</text>
</comment>
<sequence>KKWGDSKYSLVMTVISIILICIMAVLPSVVR</sequence>
<evidence type="ECO:0000256" key="1">
    <source>
        <dbReference type="SAM" id="Phobius"/>
    </source>
</evidence>
<name>X0VEA9_9ZZZZ</name>
<keyword evidence="1" id="KW-0472">Membrane</keyword>
<organism evidence="2">
    <name type="scientific">marine sediment metagenome</name>
    <dbReference type="NCBI Taxonomy" id="412755"/>
    <lineage>
        <taxon>unclassified sequences</taxon>
        <taxon>metagenomes</taxon>
        <taxon>ecological metagenomes</taxon>
    </lineage>
</organism>
<feature type="non-terminal residue" evidence="2">
    <location>
        <position position="1"/>
    </location>
</feature>